<dbReference type="OrthoDB" id="5121955at2759"/>
<dbReference type="InterPro" id="IPR052073">
    <property type="entry name" value="Amide_Lactam_Regulators"/>
</dbReference>
<dbReference type="CDD" id="cd00067">
    <property type="entry name" value="GAL4"/>
    <property type="match status" value="1"/>
</dbReference>
<dbReference type="Pfam" id="PF00172">
    <property type="entry name" value="Zn_clus"/>
    <property type="match status" value="1"/>
</dbReference>
<evidence type="ECO:0000313" key="10">
    <source>
        <dbReference type="Proteomes" id="UP001149165"/>
    </source>
</evidence>
<dbReference type="GO" id="GO:0008270">
    <property type="term" value="F:zinc ion binding"/>
    <property type="evidence" value="ECO:0007669"/>
    <property type="project" value="InterPro"/>
</dbReference>
<feature type="compositionally biased region" description="Basic residues" evidence="7">
    <location>
        <begin position="47"/>
        <end position="56"/>
    </location>
</feature>
<dbReference type="Proteomes" id="UP001149165">
    <property type="component" value="Unassembled WGS sequence"/>
</dbReference>
<evidence type="ECO:0000256" key="5">
    <source>
        <dbReference type="ARBA" id="ARBA00023163"/>
    </source>
</evidence>
<dbReference type="AlphaFoldDB" id="A0A9W9F5R9"/>
<keyword evidence="10" id="KW-1185">Reference proteome</keyword>
<keyword evidence="6" id="KW-0539">Nucleus</keyword>
<evidence type="ECO:0000256" key="1">
    <source>
        <dbReference type="ARBA" id="ARBA00022723"/>
    </source>
</evidence>
<reference evidence="9" key="1">
    <citation type="submission" date="2022-11" db="EMBL/GenBank/DDBJ databases">
        <authorList>
            <person name="Petersen C."/>
        </authorList>
    </citation>
    <scope>NUCLEOTIDE SEQUENCE</scope>
    <source>
        <strain evidence="9">IBT 30069</strain>
    </source>
</reference>
<dbReference type="GO" id="GO:0000981">
    <property type="term" value="F:DNA-binding transcription factor activity, RNA polymerase II-specific"/>
    <property type="evidence" value="ECO:0007669"/>
    <property type="project" value="InterPro"/>
</dbReference>
<reference evidence="9" key="2">
    <citation type="journal article" date="2023" name="IMA Fungus">
        <title>Comparative genomic study of the Penicillium genus elucidates a diverse pangenome and 15 lateral gene transfer events.</title>
        <authorList>
            <person name="Petersen C."/>
            <person name="Sorensen T."/>
            <person name="Nielsen M.R."/>
            <person name="Sondergaard T.E."/>
            <person name="Sorensen J.L."/>
            <person name="Fitzpatrick D.A."/>
            <person name="Frisvad J.C."/>
            <person name="Nielsen K.L."/>
        </authorList>
    </citation>
    <scope>NUCLEOTIDE SEQUENCE</scope>
    <source>
        <strain evidence="9">IBT 30069</strain>
    </source>
</reference>
<evidence type="ECO:0000313" key="9">
    <source>
        <dbReference type="EMBL" id="KAJ5094045.1"/>
    </source>
</evidence>
<evidence type="ECO:0000256" key="4">
    <source>
        <dbReference type="ARBA" id="ARBA00023125"/>
    </source>
</evidence>
<comment type="caution">
    <text evidence="9">The sequence shown here is derived from an EMBL/GenBank/DDBJ whole genome shotgun (WGS) entry which is preliminary data.</text>
</comment>
<dbReference type="PANTHER" id="PTHR47171:SF1">
    <property type="entry name" value="ZN(II)2CYS6 TRANSCRIPTION FACTOR (EUROFUNG)"/>
    <property type="match status" value="1"/>
</dbReference>
<evidence type="ECO:0000256" key="7">
    <source>
        <dbReference type="SAM" id="MobiDB-lite"/>
    </source>
</evidence>
<keyword evidence="3" id="KW-0805">Transcription regulation</keyword>
<feature type="region of interest" description="Disordered" evidence="7">
    <location>
        <begin position="45"/>
        <end position="77"/>
    </location>
</feature>
<keyword evidence="2" id="KW-0862">Zinc</keyword>
<evidence type="ECO:0000256" key="6">
    <source>
        <dbReference type="ARBA" id="ARBA00023242"/>
    </source>
</evidence>
<proteinExistence type="predicted"/>
<feature type="domain" description="Zn(2)-C6 fungal-type" evidence="8">
    <location>
        <begin position="9"/>
        <end position="40"/>
    </location>
</feature>
<dbReference type="PROSITE" id="PS50048">
    <property type="entry name" value="ZN2_CY6_FUNGAL_2"/>
    <property type="match status" value="1"/>
</dbReference>
<dbReference type="Pfam" id="PF04082">
    <property type="entry name" value="Fungal_trans"/>
    <property type="match status" value="1"/>
</dbReference>
<dbReference type="InterPro" id="IPR001138">
    <property type="entry name" value="Zn2Cys6_DnaBD"/>
</dbReference>
<keyword evidence="4" id="KW-0238">DNA-binding</keyword>
<organism evidence="9 10">
    <name type="scientific">Penicillium angulare</name>
    <dbReference type="NCBI Taxonomy" id="116970"/>
    <lineage>
        <taxon>Eukaryota</taxon>
        <taxon>Fungi</taxon>
        <taxon>Dikarya</taxon>
        <taxon>Ascomycota</taxon>
        <taxon>Pezizomycotina</taxon>
        <taxon>Eurotiomycetes</taxon>
        <taxon>Eurotiomycetidae</taxon>
        <taxon>Eurotiales</taxon>
        <taxon>Aspergillaceae</taxon>
        <taxon>Penicillium</taxon>
    </lineage>
</organism>
<evidence type="ECO:0000256" key="2">
    <source>
        <dbReference type="ARBA" id="ARBA00022833"/>
    </source>
</evidence>
<dbReference type="CDD" id="cd12148">
    <property type="entry name" value="fungal_TF_MHR"/>
    <property type="match status" value="1"/>
</dbReference>
<dbReference type="GO" id="GO:0006351">
    <property type="term" value="P:DNA-templated transcription"/>
    <property type="evidence" value="ECO:0007669"/>
    <property type="project" value="InterPro"/>
</dbReference>
<dbReference type="PANTHER" id="PTHR47171">
    <property type="entry name" value="FARA-RELATED"/>
    <property type="match status" value="1"/>
</dbReference>
<dbReference type="SUPFAM" id="SSF57701">
    <property type="entry name" value="Zn2/Cys6 DNA-binding domain"/>
    <property type="match status" value="1"/>
</dbReference>
<accession>A0A9W9F5R9</accession>
<dbReference type="InterPro" id="IPR007219">
    <property type="entry name" value="XnlR_reg_dom"/>
</dbReference>
<dbReference type="GO" id="GO:0003677">
    <property type="term" value="F:DNA binding"/>
    <property type="evidence" value="ECO:0007669"/>
    <property type="project" value="UniProtKB-KW"/>
</dbReference>
<dbReference type="SMART" id="SM00066">
    <property type="entry name" value="GAL4"/>
    <property type="match status" value="1"/>
</dbReference>
<feature type="region of interest" description="Disordered" evidence="7">
    <location>
        <begin position="568"/>
        <end position="597"/>
    </location>
</feature>
<name>A0A9W9F5R9_9EURO</name>
<evidence type="ECO:0000256" key="3">
    <source>
        <dbReference type="ARBA" id="ARBA00023015"/>
    </source>
</evidence>
<dbReference type="Gene3D" id="4.10.240.10">
    <property type="entry name" value="Zn(2)-C6 fungal-type DNA-binding domain"/>
    <property type="match status" value="1"/>
</dbReference>
<gene>
    <name evidence="9" type="ORF">N7456_009906</name>
</gene>
<keyword evidence="5" id="KW-0804">Transcription</keyword>
<dbReference type="InterPro" id="IPR036864">
    <property type="entry name" value="Zn2-C6_fun-type_DNA-bd_sf"/>
</dbReference>
<keyword evidence="1" id="KW-0479">Metal-binding</keyword>
<dbReference type="SMART" id="SM00906">
    <property type="entry name" value="Fungal_trans"/>
    <property type="match status" value="1"/>
</dbReference>
<dbReference type="EMBL" id="JAPQKH010000006">
    <property type="protein sequence ID" value="KAJ5094045.1"/>
    <property type="molecule type" value="Genomic_DNA"/>
</dbReference>
<protein>
    <recommendedName>
        <fullName evidence="8">Zn(2)-C6 fungal-type domain-containing protein</fullName>
    </recommendedName>
</protein>
<evidence type="ECO:0000259" key="8">
    <source>
        <dbReference type="PROSITE" id="PS50048"/>
    </source>
</evidence>
<sequence>MPPTRAKRACNFCNGRRIRCNVTESTPCHNCTTAKIDCIVRQSGRGKWPRQPKAQKSHKEITPHVGPNTEPDDVPSAATHESLAYGHEESRGQMRSPQGNSFNQLAIPCQDNEVYIGESTLLGAVRNDRTQNELQRSSKASLRYQLPVMGAVPEWEHERRKRRLETLAAEGAMSLPDKSVQNKLLEAYFKWFHVCFPVVNKQTNARQTQMGDISPMLCQAMMFIGVIHCNADQLQELGLGSGEEAKHLFYNRAKDLYDADFESDSLIQVQTMFLLSFWRAGPLLQKDCRYWLGGAITLAQKKGMHRSFGSPNLGQTRLRKRIWWSIYVRECQCAAALGLPNRIRDDDCDIAHLTIEDFEDPEIPNPSSVGSSQEEIHYAIEMANLARFLGRIVHKEYTPNSDHSVSGREHLRSELSSWYQRLPDFLRLENKSGNLFVGMLHMAYNNLLILLSRRAFVAENHGASQDEGQIAYHAACQISRIAEDLLAEDLLGYGQIHLITCLFNALCIHTVNLRRVKGTARLVAEHRAKICLYGLKESQKTWEVTNWILQIFFQYLDRSMARLLDTKEQEDENNNTLPMGRLDTASSGHPKHATNGQTETLVEESELGLDMPFPWSFGQNNLDFTGPQGQDESWINAFSCLDGITPVDLELLAGCLT</sequence>